<dbReference type="InterPro" id="IPR011991">
    <property type="entry name" value="ArsR-like_HTH"/>
</dbReference>
<evidence type="ECO:0000256" key="3">
    <source>
        <dbReference type="ARBA" id="ARBA00023163"/>
    </source>
</evidence>
<dbReference type="PROSITE" id="PS00380">
    <property type="entry name" value="RHODANESE_1"/>
    <property type="match status" value="1"/>
</dbReference>
<dbReference type="PROSITE" id="PS50987">
    <property type="entry name" value="HTH_ARSR_2"/>
    <property type="match status" value="1"/>
</dbReference>
<dbReference type="InterPro" id="IPR051011">
    <property type="entry name" value="Metal_resp_trans_reg"/>
</dbReference>
<dbReference type="Gene3D" id="1.10.10.10">
    <property type="entry name" value="Winged helix-like DNA-binding domain superfamily/Winged helix DNA-binding domain"/>
    <property type="match status" value="1"/>
</dbReference>
<gene>
    <name evidence="6" type="ORF">RYS15_05110</name>
</gene>
<dbReference type="Pfam" id="PF00581">
    <property type="entry name" value="Rhodanese"/>
    <property type="match status" value="1"/>
</dbReference>
<dbReference type="Gene3D" id="3.40.250.10">
    <property type="entry name" value="Rhodanese-like domain"/>
    <property type="match status" value="1"/>
</dbReference>
<dbReference type="PANTHER" id="PTHR43132:SF8">
    <property type="entry name" value="HTH-TYPE TRANSCRIPTIONAL REGULATOR KMTR"/>
    <property type="match status" value="1"/>
</dbReference>
<keyword evidence="7" id="KW-1185">Reference proteome</keyword>
<dbReference type="CDD" id="cd00158">
    <property type="entry name" value="RHOD"/>
    <property type="match status" value="1"/>
</dbReference>
<evidence type="ECO:0000256" key="1">
    <source>
        <dbReference type="ARBA" id="ARBA00023015"/>
    </source>
</evidence>
<dbReference type="Pfam" id="PF12840">
    <property type="entry name" value="HTH_20"/>
    <property type="match status" value="1"/>
</dbReference>
<dbReference type="SMART" id="SM00450">
    <property type="entry name" value="RHOD"/>
    <property type="match status" value="1"/>
</dbReference>
<keyword evidence="1" id="KW-0805">Transcription regulation</keyword>
<feature type="domain" description="Rhodanese" evidence="4">
    <location>
        <begin position="130"/>
        <end position="219"/>
    </location>
</feature>
<dbReference type="InterPro" id="IPR001763">
    <property type="entry name" value="Rhodanese-like_dom"/>
</dbReference>
<dbReference type="PANTHER" id="PTHR43132">
    <property type="entry name" value="ARSENICAL RESISTANCE OPERON REPRESSOR ARSR-RELATED"/>
    <property type="match status" value="1"/>
</dbReference>
<evidence type="ECO:0000256" key="2">
    <source>
        <dbReference type="ARBA" id="ARBA00023125"/>
    </source>
</evidence>
<organism evidence="6 7">
    <name type="scientific">Marinobacter xestospongiae</name>
    <dbReference type="NCBI Taxonomy" id="994319"/>
    <lineage>
        <taxon>Bacteria</taxon>
        <taxon>Pseudomonadati</taxon>
        <taxon>Pseudomonadota</taxon>
        <taxon>Gammaproteobacteria</taxon>
        <taxon>Pseudomonadales</taxon>
        <taxon>Marinobacteraceae</taxon>
        <taxon>Marinobacter</taxon>
    </lineage>
</organism>
<dbReference type="InterPro" id="IPR036388">
    <property type="entry name" value="WH-like_DNA-bd_sf"/>
</dbReference>
<feature type="domain" description="HTH arsR-type" evidence="5">
    <location>
        <begin position="6"/>
        <end position="100"/>
    </location>
</feature>
<keyword evidence="3" id="KW-0804">Transcription</keyword>
<dbReference type="SMART" id="SM00418">
    <property type="entry name" value="HTH_ARSR"/>
    <property type="match status" value="1"/>
</dbReference>
<dbReference type="Proteomes" id="UP001269819">
    <property type="component" value="Unassembled WGS sequence"/>
</dbReference>
<protein>
    <submittedName>
        <fullName evidence="6">Metalloregulator ArsR/SmtB family transcription factor</fullName>
    </submittedName>
</protein>
<dbReference type="InterPro" id="IPR036873">
    <property type="entry name" value="Rhodanese-like_dom_sf"/>
</dbReference>
<dbReference type="InterPro" id="IPR001307">
    <property type="entry name" value="Thiosulphate_STrfase_CS"/>
</dbReference>
<proteinExistence type="predicted"/>
<dbReference type="PRINTS" id="PR00778">
    <property type="entry name" value="HTHARSR"/>
</dbReference>
<evidence type="ECO:0000313" key="7">
    <source>
        <dbReference type="Proteomes" id="UP001269819"/>
    </source>
</evidence>
<sequence>MTRLPSAQSLVQDSADLARTLGHPHRLSLLEHIAQGERAVESLAQLSGLSVANASQHLQHLKRAGLVQTRRDGKRVLYRLGDGPILPLLAALREFSEQQRHRVQTMVDDSVYQPDTLEAIDCDALLQRLQDGDVTLLDVRTEADYTLGHLPGAINIPFEELAQRLAELPADRPVVAYCRGPHCLLSHDTVIALRARGLEALRLINGYPQWQAAGLAVETGPAVQSLT</sequence>
<dbReference type="EMBL" id="JAWIIJ010000003">
    <property type="protein sequence ID" value="MDV2078049.1"/>
    <property type="molecule type" value="Genomic_DNA"/>
</dbReference>
<reference evidence="6 7" key="1">
    <citation type="submission" date="2023-10" db="EMBL/GenBank/DDBJ databases">
        <title>Characteristics and mechanism of a salt-tolerant marine origin heterotrophic nitrifying- aerobic denitrifying bacteria Marinobacter xestospongiae HN1.</title>
        <authorList>
            <person name="Qi R."/>
        </authorList>
    </citation>
    <scope>NUCLEOTIDE SEQUENCE [LARGE SCALE GENOMIC DNA]</scope>
    <source>
        <strain evidence="6 7">HN1</strain>
    </source>
</reference>
<dbReference type="InterPro" id="IPR036390">
    <property type="entry name" value="WH_DNA-bd_sf"/>
</dbReference>
<comment type="caution">
    <text evidence="6">The sequence shown here is derived from an EMBL/GenBank/DDBJ whole genome shotgun (WGS) entry which is preliminary data.</text>
</comment>
<dbReference type="CDD" id="cd00090">
    <property type="entry name" value="HTH_ARSR"/>
    <property type="match status" value="1"/>
</dbReference>
<dbReference type="NCBIfam" id="NF033788">
    <property type="entry name" value="HTH_metalloreg"/>
    <property type="match status" value="1"/>
</dbReference>
<dbReference type="RefSeq" id="WP_316972905.1">
    <property type="nucleotide sequence ID" value="NZ_JAWIIJ010000003.1"/>
</dbReference>
<keyword evidence="2" id="KW-0238">DNA-binding</keyword>
<evidence type="ECO:0000259" key="5">
    <source>
        <dbReference type="PROSITE" id="PS50987"/>
    </source>
</evidence>
<dbReference type="PROSITE" id="PS50206">
    <property type="entry name" value="RHODANESE_3"/>
    <property type="match status" value="1"/>
</dbReference>
<dbReference type="SUPFAM" id="SSF52821">
    <property type="entry name" value="Rhodanese/Cell cycle control phosphatase"/>
    <property type="match status" value="1"/>
</dbReference>
<accession>A0ABU3VUV7</accession>
<evidence type="ECO:0000259" key="4">
    <source>
        <dbReference type="PROSITE" id="PS50206"/>
    </source>
</evidence>
<dbReference type="SUPFAM" id="SSF46785">
    <property type="entry name" value="Winged helix' DNA-binding domain"/>
    <property type="match status" value="1"/>
</dbReference>
<name>A0ABU3VUV7_9GAMM</name>
<dbReference type="InterPro" id="IPR001845">
    <property type="entry name" value="HTH_ArsR_DNA-bd_dom"/>
</dbReference>
<evidence type="ECO:0000313" key="6">
    <source>
        <dbReference type="EMBL" id="MDV2078049.1"/>
    </source>
</evidence>